<dbReference type="PANTHER" id="PTHR35861">
    <property type="match status" value="1"/>
</dbReference>
<proteinExistence type="predicted"/>
<dbReference type="EMBL" id="JBEVCJ010000003">
    <property type="protein sequence ID" value="MET1254245.1"/>
    <property type="molecule type" value="Genomic_DNA"/>
</dbReference>
<dbReference type="PANTHER" id="PTHR35861:SF1">
    <property type="entry name" value="PHAGE TAIL SHEATH PROTEIN"/>
    <property type="match status" value="1"/>
</dbReference>
<dbReference type="Pfam" id="PF17482">
    <property type="entry name" value="Phage_sheath_1C"/>
    <property type="match status" value="1"/>
</dbReference>
<comment type="caution">
    <text evidence="1">The sequence shown here is derived from an EMBL/GenBank/DDBJ whole genome shotgun (WGS) entry which is preliminary data.</text>
</comment>
<name>A0ABV2BQM4_9GAMM</name>
<evidence type="ECO:0000313" key="2">
    <source>
        <dbReference type="Proteomes" id="UP001548189"/>
    </source>
</evidence>
<reference evidence="1 2" key="1">
    <citation type="submission" date="2024-06" db="EMBL/GenBank/DDBJ databases">
        <authorList>
            <person name="Li F."/>
        </authorList>
    </citation>
    <scope>NUCLEOTIDE SEQUENCE [LARGE SCALE GENOMIC DNA]</scope>
    <source>
        <strain evidence="1 2">GXAS 311</strain>
    </source>
</reference>
<dbReference type="InterPro" id="IPR035089">
    <property type="entry name" value="Phage_sheath_subtilisin"/>
</dbReference>
<dbReference type="InterPro" id="IPR020287">
    <property type="entry name" value="Tail_sheath_C"/>
</dbReference>
<protein>
    <submittedName>
        <fullName evidence="1">Phage tail sheath subtilisin-like domain-containing protein</fullName>
    </submittedName>
</protein>
<dbReference type="Pfam" id="PF04984">
    <property type="entry name" value="Phage_sheath_1"/>
    <property type="match status" value="1"/>
</dbReference>
<keyword evidence="2" id="KW-1185">Reference proteome</keyword>
<dbReference type="Gene3D" id="3.40.50.11780">
    <property type="match status" value="2"/>
</dbReference>
<sequence>MPEYLAPGVFTEQVSFRSKSIEGVSTSTTAFVGPTRKGPLSGSPEVITNPGEFERIYGGIADLDFAGGTTNFMAHAVYAYFNNGGKRLYVTRVFIPQELSNGIAAANITGAGTTRFVARHPGSGYNGNVTVYEKRKLVTDATRNNAPDGSLLSLTVGDADAVAQPARKTGGIAPFNLTDGATLTLDIDGSEETITFNAVNAEVTGEAVGAPPDTTGLTFTVTINGAEQSIALPNGATPLQDIVNLLNAEIRHAYVTLNANQITVGTDLAGTAASISVNQIDQLGFTAAANKEDEGDGNVANIESVTVGEIAAICTTAALDVSVATNGDGHLLIATQATGEDVTLGFNNAAPTSVMTILGLTAAPESGSDGATQTLYVKNGSTWSDTNDNPLAENPVGTQEIVLFNLEAVDADGVRASYEDLGFISAHPRFVGHVLRETPTSKSEALENLYYYDDNAALDAFTLHQELFAAANISRFTLTGGNDGVEPLATSAEVEANSYADALDMLETIDDISIVAAPGHSALNPTTFATVQGQLVGHCERLKYRYAVLDTPPNQTINEARAVRAAVDSTYAALYYPWVTVANPLWRPGQDNLPREINLPPSGFMTGIYARNDINRGVWKSPANEVVRGAIRFERDITNGQQEVLNPEGINCLRFFFGRGYRVWGARSATSDPEYKYVNLQRQMIYLQHSIFNSTQWAVFEPNGPRLWANITDTVNSFLRNEWRNGALLGSTPEQAFQVRCGRETMTQANLDNGQLICEVGVALLRPAEFVIFRIGQKTADAQ</sequence>
<accession>A0ABV2BQM4</accession>
<gene>
    <name evidence="1" type="ORF">ABVT43_03795</name>
</gene>
<evidence type="ECO:0000313" key="1">
    <source>
        <dbReference type="EMBL" id="MET1254245.1"/>
    </source>
</evidence>
<dbReference type="Proteomes" id="UP001548189">
    <property type="component" value="Unassembled WGS sequence"/>
</dbReference>
<dbReference type="InterPro" id="IPR052042">
    <property type="entry name" value="Tail_sheath_structural"/>
</dbReference>
<organism evidence="1 2">
    <name type="scientific">Aliikangiella maris</name>
    <dbReference type="NCBI Taxonomy" id="3162458"/>
    <lineage>
        <taxon>Bacteria</taxon>
        <taxon>Pseudomonadati</taxon>
        <taxon>Pseudomonadota</taxon>
        <taxon>Gammaproteobacteria</taxon>
        <taxon>Oceanospirillales</taxon>
        <taxon>Pleioneaceae</taxon>
        <taxon>Aliikangiella</taxon>
    </lineage>
</organism>